<sequence>MQGSFSNSAGRHLQDAQILLGEQRWDNAVYLAGYVVECCFKVLVEQNFKHDQDAAKKYNHNLAELDGRLMERLRVIYPVLDKQLPASRIVGTVLAKDHPMRRYFKSGHWTEADATTAVQRAEEIYREIISKLVLDGSILSKDI</sequence>
<dbReference type="InterPro" id="IPR007842">
    <property type="entry name" value="HEPN_dom"/>
</dbReference>
<dbReference type="Proteomes" id="UP000218702">
    <property type="component" value="Chromosome"/>
</dbReference>
<gene>
    <name evidence="2" type="ORF">NIES806_28360</name>
</gene>
<keyword evidence="3" id="KW-1185">Reference proteome</keyword>
<accession>A0A1Z4V4Z0</accession>
<organism evidence="2 3">
    <name type="scientific">Dolichospermum compactum NIES-806</name>
    <dbReference type="NCBI Taxonomy" id="1973481"/>
    <lineage>
        <taxon>Bacteria</taxon>
        <taxon>Bacillati</taxon>
        <taxon>Cyanobacteriota</taxon>
        <taxon>Cyanophyceae</taxon>
        <taxon>Nostocales</taxon>
        <taxon>Aphanizomenonaceae</taxon>
        <taxon>Dolichospermum</taxon>
        <taxon>Dolichospermum compactum</taxon>
    </lineage>
</organism>
<evidence type="ECO:0000259" key="1">
    <source>
        <dbReference type="Pfam" id="PF05168"/>
    </source>
</evidence>
<name>A0A1Z4V4Z0_9CYAN</name>
<feature type="domain" description="HEPN" evidence="1">
    <location>
        <begin position="8"/>
        <end position="127"/>
    </location>
</feature>
<reference evidence="2 3" key="1">
    <citation type="submission" date="2017-06" db="EMBL/GenBank/DDBJ databases">
        <title>Genome sequencing of cyanobaciteial culture collection at National Institute for Environmental Studies (NIES).</title>
        <authorList>
            <person name="Hirose Y."/>
            <person name="Shimura Y."/>
            <person name="Fujisawa T."/>
            <person name="Nakamura Y."/>
            <person name="Kawachi M."/>
        </authorList>
    </citation>
    <scope>NUCLEOTIDE SEQUENCE [LARGE SCALE GENOMIC DNA]</scope>
    <source>
        <strain evidence="2 3">NIES-806</strain>
    </source>
</reference>
<dbReference type="Gene3D" id="1.20.120.330">
    <property type="entry name" value="Nucleotidyltransferases domain 2"/>
    <property type="match status" value="1"/>
</dbReference>
<dbReference type="OrthoDB" id="1493607at2"/>
<dbReference type="AlphaFoldDB" id="A0A1Z4V4Z0"/>
<dbReference type="SUPFAM" id="SSF81593">
    <property type="entry name" value="Nucleotidyltransferase substrate binding subunit/domain"/>
    <property type="match status" value="1"/>
</dbReference>
<dbReference type="Pfam" id="PF05168">
    <property type="entry name" value="HEPN"/>
    <property type="match status" value="1"/>
</dbReference>
<evidence type="ECO:0000313" key="2">
    <source>
        <dbReference type="EMBL" id="BAZ86620.1"/>
    </source>
</evidence>
<proteinExistence type="predicted"/>
<protein>
    <submittedName>
        <fullName evidence="2">HEPN domain protein</fullName>
    </submittedName>
</protein>
<dbReference type="EMBL" id="AP018316">
    <property type="protein sequence ID" value="BAZ86620.1"/>
    <property type="molecule type" value="Genomic_DNA"/>
</dbReference>
<evidence type="ECO:0000313" key="3">
    <source>
        <dbReference type="Proteomes" id="UP000218702"/>
    </source>
</evidence>
<dbReference type="RefSeq" id="WP_096668193.1">
    <property type="nucleotide sequence ID" value="NZ_AP018316.1"/>
</dbReference>
<dbReference type="KEGG" id="dcm:NIES806_28360"/>